<dbReference type="PIRSF" id="PIRSF001369">
    <property type="entry name" value="Citrate_synth"/>
    <property type="match status" value="1"/>
</dbReference>
<name>A0ABR9ZS75_9FIRM</name>
<dbReference type="Gene3D" id="1.10.230.10">
    <property type="entry name" value="Cytochrome P450-Terp, domain 2"/>
    <property type="match status" value="1"/>
</dbReference>
<proteinExistence type="inferred from homology"/>
<dbReference type="Proteomes" id="UP000614200">
    <property type="component" value="Unassembled WGS sequence"/>
</dbReference>
<evidence type="ECO:0000313" key="7">
    <source>
        <dbReference type="Proteomes" id="UP000614200"/>
    </source>
</evidence>
<dbReference type="InterPro" id="IPR002020">
    <property type="entry name" value="Citrate_synthase"/>
</dbReference>
<dbReference type="NCBIfam" id="NF010635">
    <property type="entry name" value="PRK14032.1"/>
    <property type="match status" value="1"/>
</dbReference>
<dbReference type="InterPro" id="IPR036969">
    <property type="entry name" value="Citrate_synthase_sf"/>
</dbReference>
<dbReference type="PRINTS" id="PR00143">
    <property type="entry name" value="CITRTSNTHASE"/>
</dbReference>
<evidence type="ECO:0000313" key="6">
    <source>
        <dbReference type="EMBL" id="MBF4693290.1"/>
    </source>
</evidence>
<comment type="caution">
    <text evidence="6">The sequence shown here is derived from an EMBL/GenBank/DDBJ whole genome shotgun (WGS) entry which is preliminary data.</text>
</comment>
<evidence type="ECO:0000256" key="3">
    <source>
        <dbReference type="ARBA" id="ARBA00022679"/>
    </source>
</evidence>
<evidence type="ECO:0000256" key="1">
    <source>
        <dbReference type="ARBA" id="ARBA00005163"/>
    </source>
</evidence>
<dbReference type="PANTHER" id="PTHR11739:SF4">
    <property type="entry name" value="CITRATE SYNTHASE, PEROXISOMAL"/>
    <property type="match status" value="1"/>
</dbReference>
<comment type="pathway">
    <text evidence="1">Carbohydrate metabolism; tricarboxylic acid cycle.</text>
</comment>
<organism evidence="6 7">
    <name type="scientific">Fusibacter ferrireducens</name>
    <dbReference type="NCBI Taxonomy" id="2785058"/>
    <lineage>
        <taxon>Bacteria</taxon>
        <taxon>Bacillati</taxon>
        <taxon>Bacillota</taxon>
        <taxon>Clostridia</taxon>
        <taxon>Eubacteriales</taxon>
        <taxon>Eubacteriales Family XII. Incertae Sedis</taxon>
        <taxon>Fusibacter</taxon>
    </lineage>
</organism>
<gene>
    <name evidence="6" type="ORF">ISU02_09170</name>
</gene>
<reference evidence="6 7" key="1">
    <citation type="submission" date="2020-11" db="EMBL/GenBank/DDBJ databases">
        <title>Fusibacter basophilias sp. nov.</title>
        <authorList>
            <person name="Qiu D."/>
        </authorList>
    </citation>
    <scope>NUCLEOTIDE SEQUENCE [LARGE SCALE GENOMIC DNA]</scope>
    <source>
        <strain evidence="6 7">Q10-2</strain>
    </source>
</reference>
<dbReference type="PANTHER" id="PTHR11739">
    <property type="entry name" value="CITRATE SYNTHASE"/>
    <property type="match status" value="1"/>
</dbReference>
<dbReference type="RefSeq" id="WP_194701532.1">
    <property type="nucleotide sequence ID" value="NZ_JADKNH010000005.1"/>
</dbReference>
<evidence type="ECO:0000256" key="5">
    <source>
        <dbReference type="PIRNR" id="PIRNR001369"/>
    </source>
</evidence>
<accession>A0ABR9ZS75</accession>
<comment type="catalytic activity">
    <reaction evidence="4">
        <text>oxaloacetate + acetyl-CoA + H2O = citrate + CoA + H(+)</text>
        <dbReference type="Rhea" id="RHEA:16845"/>
        <dbReference type="ChEBI" id="CHEBI:15377"/>
        <dbReference type="ChEBI" id="CHEBI:15378"/>
        <dbReference type="ChEBI" id="CHEBI:16452"/>
        <dbReference type="ChEBI" id="CHEBI:16947"/>
        <dbReference type="ChEBI" id="CHEBI:57287"/>
        <dbReference type="ChEBI" id="CHEBI:57288"/>
        <dbReference type="EC" id="2.3.3.16"/>
    </reaction>
</comment>
<dbReference type="InterPro" id="IPR016142">
    <property type="entry name" value="Citrate_synth-like_lrg_a-sub"/>
</dbReference>
<dbReference type="Gene3D" id="1.10.580.10">
    <property type="entry name" value="Citrate Synthase, domain 1"/>
    <property type="match status" value="1"/>
</dbReference>
<dbReference type="Pfam" id="PF00285">
    <property type="entry name" value="Citrate_synt"/>
    <property type="match status" value="1"/>
</dbReference>
<keyword evidence="3 5" id="KW-0808">Transferase</keyword>
<comment type="similarity">
    <text evidence="2 5">Belongs to the citrate synthase family.</text>
</comment>
<evidence type="ECO:0000256" key="2">
    <source>
        <dbReference type="ARBA" id="ARBA00010566"/>
    </source>
</evidence>
<keyword evidence="7" id="KW-1185">Reference proteome</keyword>
<dbReference type="InterPro" id="IPR024176">
    <property type="entry name" value="Citrate_synthase_bac-typ"/>
</dbReference>
<sequence>MGFADIFNQVLPGQNTDLKQLKLTNQHLVDLANQNNVIAPENFKRFDIKHGLRNNNGTGVLVGITGISDVHGYQLIDGEKSPDEGRLYYRGIDLYDIVSKNASSGTRLFEETIFLLLFGQLPNPQELEDFNNMIDAYRQLPQGFTENMILKIPSQDIMNKLQRSILVLYSHDEHPDELAVENLILQCIKLIARVPTIVSYGYQAKRHYFDRKSLFIHAPKEGVGTAENILHMIRSDNQYTETEASTLDLALVLHADHGGGNNSAFAVHVVSSSGTDTYSAISTAVGSLKGPKHGGANNRVRDMMLDLNQNVTDIGNADEIRAYLEKVINKEAYDGSGLIYGLGHAVYTKSDPRAVILKEKARQLATEKGKLKLFSLYENVELIGIELLRKKKGPGLTICANVDLYSGLVYQLLDIPEELYTPLFAVARMAGWCAHRIEQVMSDTKIIRPAYVCPHQRQKYTPLSDRK</sequence>
<dbReference type="SUPFAM" id="SSF48256">
    <property type="entry name" value="Citrate synthase"/>
    <property type="match status" value="1"/>
</dbReference>
<dbReference type="InterPro" id="IPR016143">
    <property type="entry name" value="Citrate_synth-like_sm_a-sub"/>
</dbReference>
<protein>
    <recommendedName>
        <fullName evidence="5">Citrate synthase</fullName>
    </recommendedName>
</protein>
<evidence type="ECO:0000256" key="4">
    <source>
        <dbReference type="ARBA" id="ARBA00049288"/>
    </source>
</evidence>
<dbReference type="EMBL" id="JADKNH010000005">
    <property type="protein sequence ID" value="MBF4693290.1"/>
    <property type="molecule type" value="Genomic_DNA"/>
</dbReference>